<feature type="binding site" evidence="9">
    <location>
        <position position="259"/>
    </location>
    <ligand>
        <name>NADP(+)</name>
        <dbReference type="ChEBI" id="CHEBI:58349"/>
    </ligand>
</feature>
<dbReference type="GO" id="GO:0009073">
    <property type="term" value="P:aromatic amino acid family biosynthetic process"/>
    <property type="evidence" value="ECO:0007669"/>
    <property type="project" value="UniProtKB-KW"/>
</dbReference>
<comment type="catalytic activity">
    <reaction evidence="9">
        <text>shikimate + NADP(+) = 3-dehydroshikimate + NADPH + H(+)</text>
        <dbReference type="Rhea" id="RHEA:17737"/>
        <dbReference type="ChEBI" id="CHEBI:15378"/>
        <dbReference type="ChEBI" id="CHEBI:16630"/>
        <dbReference type="ChEBI" id="CHEBI:36208"/>
        <dbReference type="ChEBI" id="CHEBI:57783"/>
        <dbReference type="ChEBI" id="CHEBI:58349"/>
        <dbReference type="EC" id="1.1.1.25"/>
    </reaction>
</comment>
<dbReference type="InterPro" id="IPR041121">
    <property type="entry name" value="SDH_C"/>
</dbReference>
<feature type="binding site" evidence="9">
    <location>
        <begin position="25"/>
        <end position="27"/>
    </location>
    <ligand>
        <name>shikimate</name>
        <dbReference type="ChEBI" id="CHEBI:36208"/>
    </ligand>
</feature>
<dbReference type="SUPFAM" id="SSF53223">
    <property type="entry name" value="Aminoacid dehydrogenase-like, N-terminal domain"/>
    <property type="match status" value="1"/>
</dbReference>
<name>A0A0R2HBG9_9FIRM</name>
<dbReference type="NCBIfam" id="NF001319">
    <property type="entry name" value="PRK00258.3-3"/>
    <property type="match status" value="1"/>
</dbReference>
<protein>
    <recommendedName>
        <fullName evidence="9">Shikimate dehydrogenase (NADP(+))</fullName>
        <shortName evidence="9">SDH</shortName>
        <ecNumber evidence="9">1.1.1.25</ecNumber>
    </recommendedName>
</protein>
<keyword evidence="2 9" id="KW-0028">Amino-acid biosynthesis</keyword>
<evidence type="ECO:0000256" key="7">
    <source>
        <dbReference type="ARBA" id="ARBA00052329"/>
    </source>
</evidence>
<organism evidence="12 13">
    <name type="scientific">Kandleria vitulina DSM 20405</name>
    <dbReference type="NCBI Taxonomy" id="1410657"/>
    <lineage>
        <taxon>Bacteria</taxon>
        <taxon>Bacillati</taxon>
        <taxon>Bacillota</taxon>
        <taxon>Erysipelotrichia</taxon>
        <taxon>Erysipelotrichales</taxon>
        <taxon>Coprobacillaceae</taxon>
        <taxon>Kandleria</taxon>
    </lineage>
</organism>
<comment type="subunit">
    <text evidence="9">Homodimer.</text>
</comment>
<dbReference type="GO" id="GO:0030266">
    <property type="term" value="F:quinate 3-dehydrogenase (NAD+) activity"/>
    <property type="evidence" value="ECO:0007669"/>
    <property type="project" value="UniProtKB-EC"/>
</dbReference>
<dbReference type="PATRIC" id="fig|1410657.5.peg.260"/>
<gene>
    <name evidence="9" type="primary">aroE</name>
    <name evidence="12" type="ORF">IV49_GL000255</name>
</gene>
<evidence type="ECO:0000256" key="2">
    <source>
        <dbReference type="ARBA" id="ARBA00022605"/>
    </source>
</evidence>
<dbReference type="EC" id="1.1.1.25" evidence="9"/>
<dbReference type="GO" id="GO:0004764">
    <property type="term" value="F:shikimate 3-dehydrogenase (NADP+) activity"/>
    <property type="evidence" value="ECO:0007669"/>
    <property type="project" value="UniProtKB-UniRule"/>
</dbReference>
<dbReference type="HAMAP" id="MF_00222">
    <property type="entry name" value="Shikimate_DH_AroE"/>
    <property type="match status" value="1"/>
</dbReference>
<comment type="caution">
    <text evidence="12">The sequence shown here is derived from an EMBL/GenBank/DDBJ whole genome shotgun (WGS) entry which is preliminary data.</text>
</comment>
<keyword evidence="3 9" id="KW-0521">NADP</keyword>
<dbReference type="EMBL" id="JQBL01000010">
    <property type="protein sequence ID" value="KRN50387.1"/>
    <property type="molecule type" value="Genomic_DNA"/>
</dbReference>
<feature type="binding site" evidence="9">
    <location>
        <position position="238"/>
    </location>
    <ligand>
        <name>shikimate</name>
        <dbReference type="ChEBI" id="CHEBI:36208"/>
    </ligand>
</feature>
<comment type="function">
    <text evidence="9">Involved in the biosynthesis of the chorismate, which leads to the biosynthesis of aromatic amino acids. Catalyzes the reversible NADPH linked reduction of 3-dehydroshikimate (DHSA) to yield shikimate (SA).</text>
</comment>
<comment type="catalytic activity">
    <reaction evidence="7">
        <text>shikimate + NAD(+) = 3-dehydroshikimate + NADH + H(+)</text>
        <dbReference type="Rhea" id="RHEA:17741"/>
        <dbReference type="ChEBI" id="CHEBI:15378"/>
        <dbReference type="ChEBI" id="CHEBI:16630"/>
        <dbReference type="ChEBI" id="CHEBI:36208"/>
        <dbReference type="ChEBI" id="CHEBI:57540"/>
        <dbReference type="ChEBI" id="CHEBI:57945"/>
    </reaction>
</comment>
<dbReference type="AlphaFoldDB" id="A0A0R2HBG9"/>
<feature type="binding site" evidence="9">
    <location>
        <position position="236"/>
    </location>
    <ligand>
        <name>NADP(+)</name>
        <dbReference type="ChEBI" id="CHEBI:58349"/>
    </ligand>
</feature>
<comment type="pathway">
    <text evidence="1 9">Metabolic intermediate biosynthesis; chorismate biosynthesis; chorismate from D-erythrose 4-phosphate and phosphoenolpyruvate: step 4/7.</text>
</comment>
<dbReference type="PANTHER" id="PTHR21089:SF1">
    <property type="entry name" value="BIFUNCTIONAL 3-DEHYDROQUINATE DEHYDRATASE_SHIKIMATE DEHYDROGENASE, CHLOROPLASTIC"/>
    <property type="match status" value="1"/>
</dbReference>
<dbReference type="InterPro" id="IPR013708">
    <property type="entry name" value="Shikimate_DH-bd_N"/>
</dbReference>
<evidence type="ECO:0000259" key="11">
    <source>
        <dbReference type="Pfam" id="PF18317"/>
    </source>
</evidence>
<proteinExistence type="inferred from homology"/>
<dbReference type="Pfam" id="PF18317">
    <property type="entry name" value="SDH_C"/>
    <property type="match status" value="1"/>
</dbReference>
<dbReference type="NCBIfam" id="TIGR00507">
    <property type="entry name" value="aroE"/>
    <property type="match status" value="1"/>
</dbReference>
<keyword evidence="5 9" id="KW-0057">Aromatic amino acid biosynthesis</keyword>
<dbReference type="FunFam" id="3.40.50.720:FF:000086">
    <property type="entry name" value="Quinate/shikimate dehydrogenase"/>
    <property type="match status" value="1"/>
</dbReference>
<dbReference type="CDD" id="cd01065">
    <property type="entry name" value="NAD_bind_Shikimate_DH"/>
    <property type="match status" value="1"/>
</dbReference>
<dbReference type="GO" id="GO:0052734">
    <property type="term" value="F:shikimate 3-dehydrogenase (NAD+) activity"/>
    <property type="evidence" value="ECO:0007669"/>
    <property type="project" value="RHEA"/>
</dbReference>
<dbReference type="InterPro" id="IPR046346">
    <property type="entry name" value="Aminoacid_DH-like_N_sf"/>
</dbReference>
<dbReference type="InterPro" id="IPR022893">
    <property type="entry name" value="Shikimate_DH_fam"/>
</dbReference>
<evidence type="ECO:0000313" key="13">
    <source>
        <dbReference type="Proteomes" id="UP000051841"/>
    </source>
</evidence>
<evidence type="ECO:0000256" key="6">
    <source>
        <dbReference type="ARBA" id="ARBA00051639"/>
    </source>
</evidence>
<evidence type="ECO:0000256" key="4">
    <source>
        <dbReference type="ARBA" id="ARBA00023002"/>
    </source>
</evidence>
<feature type="active site" description="Proton acceptor" evidence="9">
    <location>
        <position position="76"/>
    </location>
</feature>
<reference evidence="12 13" key="1">
    <citation type="journal article" date="2015" name="Genome Announc.">
        <title>Expanding the biotechnology potential of lactobacilli through comparative genomics of 213 strains and associated genera.</title>
        <authorList>
            <person name="Sun Z."/>
            <person name="Harris H.M."/>
            <person name="McCann A."/>
            <person name="Guo C."/>
            <person name="Argimon S."/>
            <person name="Zhang W."/>
            <person name="Yang X."/>
            <person name="Jeffery I.B."/>
            <person name="Cooney J.C."/>
            <person name="Kagawa T.F."/>
            <person name="Liu W."/>
            <person name="Song Y."/>
            <person name="Salvetti E."/>
            <person name="Wrobel A."/>
            <person name="Rasinkangas P."/>
            <person name="Parkhill J."/>
            <person name="Rea M.C."/>
            <person name="O'Sullivan O."/>
            <person name="Ritari J."/>
            <person name="Douillard F.P."/>
            <person name="Paul Ross R."/>
            <person name="Yang R."/>
            <person name="Briner A.E."/>
            <person name="Felis G.E."/>
            <person name="de Vos W.M."/>
            <person name="Barrangou R."/>
            <person name="Klaenhammer T.R."/>
            <person name="Caufield P.W."/>
            <person name="Cui Y."/>
            <person name="Zhang H."/>
            <person name="O'Toole P.W."/>
        </authorList>
    </citation>
    <scope>NUCLEOTIDE SEQUENCE [LARGE SCALE GENOMIC DNA]</scope>
    <source>
        <strain evidence="12 13">DSM 20405</strain>
    </source>
</reference>
<comment type="pathway">
    <text evidence="8">Aromatic compound metabolism; 3,4-dihydroxybenzoate biosynthesis; 3-dehydroquinate from D-quinate (NAD(+) route).</text>
</comment>
<comment type="caution">
    <text evidence="9">Lacks conserved residue(s) required for the propagation of feature annotation.</text>
</comment>
<dbReference type="InterPro" id="IPR036291">
    <property type="entry name" value="NAD(P)-bd_dom_sf"/>
</dbReference>
<feature type="binding site" evidence="9">
    <location>
        <begin position="136"/>
        <end position="140"/>
    </location>
    <ligand>
        <name>NADP(+)</name>
        <dbReference type="ChEBI" id="CHEBI:58349"/>
    </ligand>
</feature>
<evidence type="ECO:0000256" key="3">
    <source>
        <dbReference type="ARBA" id="ARBA00022857"/>
    </source>
</evidence>
<evidence type="ECO:0000259" key="10">
    <source>
        <dbReference type="Pfam" id="PF08501"/>
    </source>
</evidence>
<dbReference type="GO" id="GO:0009423">
    <property type="term" value="P:chorismate biosynthetic process"/>
    <property type="evidence" value="ECO:0007669"/>
    <property type="project" value="UniProtKB-UniRule"/>
</dbReference>
<dbReference type="Gene3D" id="3.40.50.720">
    <property type="entry name" value="NAD(P)-binding Rossmann-like Domain"/>
    <property type="match status" value="1"/>
</dbReference>
<feature type="binding site" evidence="9">
    <location>
        <position position="266"/>
    </location>
    <ligand>
        <name>shikimate</name>
        <dbReference type="ChEBI" id="CHEBI:36208"/>
    </ligand>
</feature>
<evidence type="ECO:0000256" key="9">
    <source>
        <dbReference type="HAMAP-Rule" id="MF_00222"/>
    </source>
</evidence>
<dbReference type="GO" id="GO:0008652">
    <property type="term" value="P:amino acid biosynthetic process"/>
    <property type="evidence" value="ECO:0007669"/>
    <property type="project" value="UniProtKB-KW"/>
</dbReference>
<dbReference type="RefSeq" id="WP_029072396.1">
    <property type="nucleotide sequence ID" value="NZ_JQBL01000010.1"/>
</dbReference>
<sequence length="290" mass="31929">MAERRIPITGHTELITLLATPIRHSMSPAMHNAAFDKLGMDKVYVLFEVGQEGLEDAVKGLKAMGVRGYNLSMPNKTAIIPYLDHLSPVSQLCDAVNTVINDNGVLTGTSTDGEGWVRAVEDKIGSIKDKKIVLLGAGGAAIAILAQAAIDGAKEIAVFNKKDAFWDRAKEKVELINEKTDCHVTLHDIDDKKDLRETIRHSDILTNATSVGMKPHEDSCLVEEDDLHEHLLVMDCVYNPKETLLLKRAKNKGCQVQSGVYMMIYQGAASFKLWTGEDMPVEYVKEQLGL</sequence>
<evidence type="ECO:0000256" key="8">
    <source>
        <dbReference type="ARBA" id="ARBA00060613"/>
    </source>
</evidence>
<feature type="binding site" evidence="9">
    <location>
        <position position="112"/>
    </location>
    <ligand>
        <name>shikimate</name>
        <dbReference type="ChEBI" id="CHEBI:36208"/>
    </ligand>
</feature>
<keyword evidence="13" id="KW-1185">Reference proteome</keyword>
<dbReference type="SUPFAM" id="SSF51735">
    <property type="entry name" value="NAD(P)-binding Rossmann-fold domains"/>
    <property type="match status" value="1"/>
</dbReference>
<accession>A0A0R2HBG9</accession>
<dbReference type="PANTHER" id="PTHR21089">
    <property type="entry name" value="SHIKIMATE DEHYDROGENASE"/>
    <property type="match status" value="1"/>
</dbReference>
<comment type="similarity">
    <text evidence="9">Belongs to the shikimate dehydrogenase family.</text>
</comment>
<evidence type="ECO:0000313" key="12">
    <source>
        <dbReference type="EMBL" id="KRN50387.1"/>
    </source>
</evidence>
<feature type="domain" description="Shikimate dehydrogenase substrate binding N-terminal" evidence="10">
    <location>
        <begin position="17"/>
        <end position="99"/>
    </location>
</feature>
<dbReference type="UniPathway" id="UPA00053">
    <property type="reaction ID" value="UER00087"/>
</dbReference>
<dbReference type="Pfam" id="PF08501">
    <property type="entry name" value="Shikimate_dh_N"/>
    <property type="match status" value="1"/>
</dbReference>
<keyword evidence="4 9" id="KW-0560">Oxidoreductase</keyword>
<dbReference type="InterPro" id="IPR011342">
    <property type="entry name" value="Shikimate_DH"/>
</dbReference>
<feature type="binding site" evidence="9">
    <location>
        <position position="72"/>
    </location>
    <ligand>
        <name>shikimate</name>
        <dbReference type="ChEBI" id="CHEBI:36208"/>
    </ligand>
</feature>
<evidence type="ECO:0000256" key="5">
    <source>
        <dbReference type="ARBA" id="ARBA00023141"/>
    </source>
</evidence>
<evidence type="ECO:0000256" key="1">
    <source>
        <dbReference type="ARBA" id="ARBA00004871"/>
    </source>
</evidence>
<dbReference type="GO" id="GO:0050661">
    <property type="term" value="F:NADP binding"/>
    <property type="evidence" value="ECO:0007669"/>
    <property type="project" value="InterPro"/>
</dbReference>
<dbReference type="Proteomes" id="UP000051841">
    <property type="component" value="Unassembled WGS sequence"/>
</dbReference>
<dbReference type="GO" id="GO:0019632">
    <property type="term" value="P:shikimate metabolic process"/>
    <property type="evidence" value="ECO:0007669"/>
    <property type="project" value="InterPro"/>
</dbReference>
<dbReference type="Gene3D" id="3.40.50.10860">
    <property type="entry name" value="Leucine Dehydrogenase, chain A, domain 1"/>
    <property type="match status" value="1"/>
</dbReference>
<feature type="domain" description="SDH C-terminal" evidence="11">
    <location>
        <begin position="259"/>
        <end position="288"/>
    </location>
</feature>
<feature type="binding site" evidence="9">
    <location>
        <position position="97"/>
    </location>
    <ligand>
        <name>shikimate</name>
        <dbReference type="ChEBI" id="CHEBI:36208"/>
    </ligand>
</feature>
<comment type="catalytic activity">
    <reaction evidence="6">
        <text>L-quinate + NAD(+) = 3-dehydroquinate + NADH + H(+)</text>
        <dbReference type="Rhea" id="RHEA:22364"/>
        <dbReference type="ChEBI" id="CHEBI:15378"/>
        <dbReference type="ChEBI" id="CHEBI:29751"/>
        <dbReference type="ChEBI" id="CHEBI:32364"/>
        <dbReference type="ChEBI" id="CHEBI:57540"/>
        <dbReference type="ChEBI" id="CHEBI:57945"/>
        <dbReference type="EC" id="1.1.1.24"/>
    </reaction>
</comment>